<keyword evidence="4" id="KW-0472">Membrane</keyword>
<dbReference type="SUPFAM" id="SSF52540">
    <property type="entry name" value="P-loop containing nucleoside triphosphate hydrolases"/>
    <property type="match status" value="1"/>
</dbReference>
<feature type="domain" description="DNA mismatch repair proteins mutS family" evidence="5">
    <location>
        <begin position="380"/>
        <end position="571"/>
    </location>
</feature>
<proteinExistence type="predicted"/>
<keyword evidence="2" id="KW-0067">ATP-binding</keyword>
<dbReference type="PANTHER" id="PTHR11361:SF34">
    <property type="entry name" value="DNA MISMATCH REPAIR PROTEIN MSH1, MITOCHONDRIAL"/>
    <property type="match status" value="1"/>
</dbReference>
<keyword evidence="4" id="KW-1133">Transmembrane helix</keyword>
<dbReference type="GO" id="GO:0140664">
    <property type="term" value="F:ATP-dependent DNA damage sensor activity"/>
    <property type="evidence" value="ECO:0007669"/>
    <property type="project" value="InterPro"/>
</dbReference>
<dbReference type="InterPro" id="IPR027417">
    <property type="entry name" value="P-loop_NTPase"/>
</dbReference>
<dbReference type="Pfam" id="PF00488">
    <property type="entry name" value="MutS_V"/>
    <property type="match status" value="1"/>
</dbReference>
<evidence type="ECO:0000259" key="5">
    <source>
        <dbReference type="SMART" id="SM00534"/>
    </source>
</evidence>
<sequence length="574" mass="66678">MSLKDLNTSFKLPIEYDKETTTISDELISDLELVDTSGNNGLYKHVFNAKTRFGLHIANTHSKYYTPNKKYLNDSQTFMKQYCKTPLTFPIHERTDDVCETWLDIKNDNNFIDKYQYVDVKVFTFLNRRADFLQFLSMFNLSAPFLSLVFPIFMLIIPFFIIKFQNHNITFENYVKFLKVVVQRNSLGNLVLNFGTVPMDKKIYLSLSAALYVFQIYQNTLSCIKFYKNIRIIHQNLFLYRDYISSTIANIDRHLQFSNQIDSYQPFNKQLLDNKNILQDFNHCLSRITPYKMSYNKLSNIGELMKCYYELYDNKYYTNALNFSYGFNGYLECLNGLKANIIAKNINFCKISAKKPTKFKKAYYAPLIKTDPVSNTYDLDKNRIITGPNASGKTTLLKTSLFNIILSQQLGCGFYKSATINPYHKLHCYLNIPDTSGRDSLFQAEARRCKDILDEILENNNQRHFCIFDEIYSGTNPYEAISGAYAFLSYLTSCANHVDFMLTTHYVSLCEKLDANPAIINNHMKINNTNNVFEYLYKLEDGISTVKGGVKVFNDLDYPETIIADMKRTINNVL</sequence>
<dbReference type="InterPro" id="IPR000432">
    <property type="entry name" value="DNA_mismatch_repair_MutS_C"/>
</dbReference>
<organism evidence="6">
    <name type="scientific">viral metagenome</name>
    <dbReference type="NCBI Taxonomy" id="1070528"/>
    <lineage>
        <taxon>unclassified sequences</taxon>
        <taxon>metagenomes</taxon>
        <taxon>organismal metagenomes</taxon>
    </lineage>
</organism>
<dbReference type="GO" id="GO:0005524">
    <property type="term" value="F:ATP binding"/>
    <property type="evidence" value="ECO:0007669"/>
    <property type="project" value="UniProtKB-KW"/>
</dbReference>
<dbReference type="EMBL" id="MN739271">
    <property type="protein sequence ID" value="QHS96505.1"/>
    <property type="molecule type" value="Genomic_DNA"/>
</dbReference>
<accession>A0A6C0BVP6</accession>
<protein>
    <recommendedName>
        <fullName evidence="5">DNA mismatch repair proteins mutS family domain-containing protein</fullName>
    </recommendedName>
</protein>
<evidence type="ECO:0000256" key="2">
    <source>
        <dbReference type="ARBA" id="ARBA00022840"/>
    </source>
</evidence>
<keyword evidence="4" id="KW-0812">Transmembrane</keyword>
<evidence type="ECO:0000256" key="3">
    <source>
        <dbReference type="ARBA" id="ARBA00023125"/>
    </source>
</evidence>
<dbReference type="GO" id="GO:0030983">
    <property type="term" value="F:mismatched DNA binding"/>
    <property type="evidence" value="ECO:0007669"/>
    <property type="project" value="InterPro"/>
</dbReference>
<keyword evidence="3" id="KW-0238">DNA-binding</keyword>
<dbReference type="GO" id="GO:0006298">
    <property type="term" value="P:mismatch repair"/>
    <property type="evidence" value="ECO:0007669"/>
    <property type="project" value="InterPro"/>
</dbReference>
<dbReference type="AlphaFoldDB" id="A0A6C0BVP6"/>
<reference evidence="6" key="1">
    <citation type="journal article" date="2020" name="Nature">
        <title>Giant virus diversity and host interactions through global metagenomics.</title>
        <authorList>
            <person name="Schulz F."/>
            <person name="Roux S."/>
            <person name="Paez-Espino D."/>
            <person name="Jungbluth S."/>
            <person name="Walsh D.A."/>
            <person name="Denef V.J."/>
            <person name="McMahon K.D."/>
            <person name="Konstantinidis K.T."/>
            <person name="Eloe-Fadrosh E.A."/>
            <person name="Kyrpides N.C."/>
            <person name="Woyke T."/>
        </authorList>
    </citation>
    <scope>NUCLEOTIDE SEQUENCE</scope>
    <source>
        <strain evidence="6">GVMAG-M-3300020166-18</strain>
    </source>
</reference>
<dbReference type="PANTHER" id="PTHR11361">
    <property type="entry name" value="DNA MISMATCH REPAIR PROTEIN MUTS FAMILY MEMBER"/>
    <property type="match status" value="1"/>
</dbReference>
<dbReference type="InterPro" id="IPR045076">
    <property type="entry name" value="MutS"/>
</dbReference>
<evidence type="ECO:0000256" key="1">
    <source>
        <dbReference type="ARBA" id="ARBA00022741"/>
    </source>
</evidence>
<keyword evidence="1" id="KW-0547">Nucleotide-binding</keyword>
<dbReference type="Gene3D" id="3.40.50.300">
    <property type="entry name" value="P-loop containing nucleotide triphosphate hydrolases"/>
    <property type="match status" value="1"/>
</dbReference>
<evidence type="ECO:0000256" key="4">
    <source>
        <dbReference type="SAM" id="Phobius"/>
    </source>
</evidence>
<dbReference type="SMART" id="SM00534">
    <property type="entry name" value="MUTSac"/>
    <property type="match status" value="1"/>
</dbReference>
<feature type="transmembrane region" description="Helical" evidence="4">
    <location>
        <begin position="138"/>
        <end position="161"/>
    </location>
</feature>
<name>A0A6C0BVP6_9ZZZZ</name>
<evidence type="ECO:0000313" key="6">
    <source>
        <dbReference type="EMBL" id="QHS96505.1"/>
    </source>
</evidence>